<keyword evidence="6" id="KW-1015">Disulfide bond</keyword>
<dbReference type="OrthoDB" id="361797at2759"/>
<dbReference type="GO" id="GO:0050660">
    <property type="term" value="F:flavin adenine dinucleotide binding"/>
    <property type="evidence" value="ECO:0007669"/>
    <property type="project" value="InterPro"/>
</dbReference>
<feature type="binding site" evidence="9">
    <location>
        <begin position="201"/>
        <end position="208"/>
    </location>
    <ligand>
        <name>NAD(+)</name>
        <dbReference type="ChEBI" id="CHEBI:57540"/>
    </ligand>
</feature>
<dbReference type="PANTHER" id="PTHR22912:SF151">
    <property type="entry name" value="DIHYDROLIPOYL DEHYDROGENASE, MITOCHONDRIAL"/>
    <property type="match status" value="1"/>
</dbReference>
<dbReference type="EC" id="1.8.1.4" evidence="11"/>
<dbReference type="PROSITE" id="PS00076">
    <property type="entry name" value="PYRIDINE_REDOX_1"/>
    <property type="match status" value="1"/>
</dbReference>
<evidence type="ECO:0000256" key="6">
    <source>
        <dbReference type="ARBA" id="ARBA00023157"/>
    </source>
</evidence>
<dbReference type="SUPFAM" id="SSF55424">
    <property type="entry name" value="FAD/NAD-linked reductases, dimerisation (C-terminal) domain"/>
    <property type="match status" value="1"/>
</dbReference>
<comment type="cofactor">
    <cofactor evidence="9 11">
        <name>FAD</name>
        <dbReference type="ChEBI" id="CHEBI:57692"/>
    </cofactor>
    <text evidence="9 11">Binds 1 FAD per subunit.</text>
</comment>
<dbReference type="Pfam" id="PF07992">
    <property type="entry name" value="Pyr_redox_2"/>
    <property type="match status" value="1"/>
</dbReference>
<comment type="catalytic activity">
    <reaction evidence="11">
        <text>N(6)-[(R)-dihydrolipoyl]-L-lysyl-[protein] + NAD(+) = N(6)-[(R)-lipoyl]-L-lysyl-[protein] + NADH + H(+)</text>
        <dbReference type="Rhea" id="RHEA:15045"/>
        <dbReference type="Rhea" id="RHEA-COMP:10474"/>
        <dbReference type="Rhea" id="RHEA-COMP:10475"/>
        <dbReference type="ChEBI" id="CHEBI:15378"/>
        <dbReference type="ChEBI" id="CHEBI:57540"/>
        <dbReference type="ChEBI" id="CHEBI:57945"/>
        <dbReference type="ChEBI" id="CHEBI:83099"/>
        <dbReference type="ChEBI" id="CHEBI:83100"/>
        <dbReference type="EC" id="1.8.1.4"/>
    </reaction>
</comment>
<dbReference type="EMBL" id="VRVR01000010">
    <property type="protein sequence ID" value="KAF0852920.1"/>
    <property type="molecule type" value="Genomic_DNA"/>
</dbReference>
<keyword evidence="15" id="KW-1185">Reference proteome</keyword>
<feature type="binding site" evidence="9">
    <location>
        <position position="64"/>
    </location>
    <ligand>
        <name>FAD</name>
        <dbReference type="ChEBI" id="CHEBI:57692"/>
    </ligand>
</feature>
<comment type="similarity">
    <text evidence="1 11">Belongs to the class-I pyridine nucleotide-disulfide oxidoreductase family.</text>
</comment>
<dbReference type="InterPro" id="IPR004099">
    <property type="entry name" value="Pyr_nucl-diS_OxRdtase_dimer"/>
</dbReference>
<evidence type="ECO:0000256" key="5">
    <source>
        <dbReference type="ARBA" id="ARBA00023027"/>
    </source>
</evidence>
<dbReference type="PIRSF" id="PIRSF000350">
    <property type="entry name" value="Mercury_reductase_MerA"/>
    <property type="match status" value="1"/>
</dbReference>
<dbReference type="PRINTS" id="PR00368">
    <property type="entry name" value="FADPNR"/>
</dbReference>
<keyword evidence="9" id="KW-0547">Nucleotide-binding</keyword>
<dbReference type="NCBIfam" id="TIGR01350">
    <property type="entry name" value="lipoamide_DH"/>
    <property type="match status" value="1"/>
</dbReference>
<evidence type="ECO:0000259" key="13">
    <source>
        <dbReference type="Pfam" id="PF07992"/>
    </source>
</evidence>
<dbReference type="PRINTS" id="PR00411">
    <property type="entry name" value="PNDRDTASEI"/>
</dbReference>
<dbReference type="InterPro" id="IPR012999">
    <property type="entry name" value="Pyr_OxRdtase_I_AS"/>
</dbReference>
<evidence type="ECO:0000256" key="4">
    <source>
        <dbReference type="ARBA" id="ARBA00023002"/>
    </source>
</evidence>
<dbReference type="InterPro" id="IPR006258">
    <property type="entry name" value="Lipoamide_DH"/>
</dbReference>
<dbReference type="GO" id="GO:0006103">
    <property type="term" value="P:2-oxoglutarate metabolic process"/>
    <property type="evidence" value="ECO:0007669"/>
    <property type="project" value="TreeGrafter"/>
</dbReference>
<feature type="binding site" evidence="9">
    <location>
        <position position="291"/>
    </location>
    <ligand>
        <name>NAD(+)</name>
        <dbReference type="ChEBI" id="CHEBI:57540"/>
    </ligand>
</feature>
<dbReference type="InterPro" id="IPR036188">
    <property type="entry name" value="FAD/NAD-bd_sf"/>
</dbReference>
<evidence type="ECO:0000256" key="11">
    <source>
        <dbReference type="RuleBase" id="RU003692"/>
    </source>
</evidence>
<dbReference type="Gene3D" id="3.50.50.60">
    <property type="entry name" value="FAD/NAD(P)-binding domain"/>
    <property type="match status" value="2"/>
</dbReference>
<dbReference type="PANTHER" id="PTHR22912">
    <property type="entry name" value="DISULFIDE OXIDOREDUCTASE"/>
    <property type="match status" value="1"/>
</dbReference>
<dbReference type="InterPro" id="IPR023753">
    <property type="entry name" value="FAD/NAD-binding_dom"/>
</dbReference>
<comment type="miscellaneous">
    <text evidence="11">The active site is a redox-active disulfide bond.</text>
</comment>
<protein>
    <recommendedName>
        <fullName evidence="11">Dihydrolipoyl dehydrogenase</fullName>
        <ecNumber evidence="11">1.8.1.4</ecNumber>
    </recommendedName>
</protein>
<reference evidence="14" key="1">
    <citation type="submission" date="2019-09" db="EMBL/GenBank/DDBJ databases">
        <title>The Mitochondrial Proteome of the Jakobid, Andalucia godoyi, a Protist With the Most Gene-Rich and Bacteria-Like Mitochondrial Genome.</title>
        <authorList>
            <person name="Gray M.W."/>
            <person name="Burger G."/>
            <person name="Derelle R."/>
            <person name="Klimes V."/>
            <person name="Leger M."/>
            <person name="Sarrasin M."/>
            <person name="Vlcek C."/>
            <person name="Roger A.J."/>
            <person name="Elias M."/>
            <person name="Lang B.F."/>
        </authorList>
    </citation>
    <scope>NUCLEOTIDE SEQUENCE</scope>
    <source>
        <strain evidence="14">And28</strain>
    </source>
</reference>
<evidence type="ECO:0000313" key="14">
    <source>
        <dbReference type="EMBL" id="KAF0852920.1"/>
    </source>
</evidence>
<feature type="binding site" evidence="9">
    <location>
        <begin position="164"/>
        <end position="166"/>
    </location>
    <ligand>
        <name>FAD</name>
        <dbReference type="ChEBI" id="CHEBI:57692"/>
    </ligand>
</feature>
<feature type="binding site" evidence="9">
    <location>
        <begin position="338"/>
        <end position="341"/>
    </location>
    <ligand>
        <name>FAD</name>
        <dbReference type="ChEBI" id="CHEBI:57692"/>
    </ligand>
</feature>
<evidence type="ECO:0000256" key="1">
    <source>
        <dbReference type="ARBA" id="ARBA00007532"/>
    </source>
</evidence>
<feature type="binding site" evidence="9">
    <location>
        <position position="128"/>
    </location>
    <ligand>
        <name>FAD</name>
        <dbReference type="ChEBI" id="CHEBI:57692"/>
    </ligand>
</feature>
<sequence>MFSISTVARRFSTSASHDLVVIGGGPGGYVAAIRAAQLGLKVACVEKRGSLGGTCLNVGCIPSKALLHASHLYHEAQHDFSKYGVKVSGVELDLSTMMKQKGTAVTGLTRGIEMLFKKNKVDYYKGSGRIESATSVAVAPTVENGSASNASEVVLNTKNILIATGSIPTELPFLKFDEKTVVSSTGALSLDKVPKKLAVVGGGVIGLELGSVWARLGAEVTVIEAAARCAPFLDEEIGDQFVKIMKKQGLNIATNTKVLGADRTAAGIKLKLDSKDLGDSLEADVVLVSVGRKPFTGGLGLEKAGVELDRQGRVVVDSHFRTKVPSIWAIGDVIAGPMLAHKAEEDGIAAAENMAGKAGHVNYDTVPNVIYTFPEVAWVGKSEQQLKAEGVKYRVGKFPFVANSRARTNDQPDGLVKVVVDAETDKLLGMHIIGSLAGEQIAEGVLALEYGAASEDIARTCHAHPTLSEAIKEACMNSAANGLSAIHM</sequence>
<comment type="caution">
    <text evidence="14">The sequence shown here is derived from an EMBL/GenBank/DDBJ whole genome shotgun (WGS) entry which is preliminary data.</text>
</comment>
<dbReference type="InterPro" id="IPR016156">
    <property type="entry name" value="FAD/NAD-linked_Rdtase_dimer_sf"/>
</dbReference>
<keyword evidence="7 11" id="KW-0676">Redox-active center</keyword>
<feature type="binding site" evidence="9">
    <location>
        <position position="224"/>
    </location>
    <ligand>
        <name>NAD(+)</name>
        <dbReference type="ChEBI" id="CHEBI:57540"/>
    </ligand>
</feature>
<dbReference type="GO" id="GO:0004148">
    <property type="term" value="F:dihydrolipoyl dehydrogenase (NADH) activity"/>
    <property type="evidence" value="ECO:0007669"/>
    <property type="project" value="UniProtKB-EC"/>
</dbReference>
<dbReference type="GO" id="GO:0045252">
    <property type="term" value="C:oxoglutarate dehydrogenase complex"/>
    <property type="evidence" value="ECO:0007669"/>
    <property type="project" value="TreeGrafter"/>
</dbReference>
<evidence type="ECO:0000256" key="3">
    <source>
        <dbReference type="ARBA" id="ARBA00022827"/>
    </source>
</evidence>
<feature type="domain" description="FAD/NAD(P)-binding" evidence="13">
    <location>
        <begin position="18"/>
        <end position="347"/>
    </location>
</feature>
<dbReference type="Proteomes" id="UP000799049">
    <property type="component" value="Unassembled WGS sequence"/>
</dbReference>
<evidence type="ECO:0000313" key="15">
    <source>
        <dbReference type="Proteomes" id="UP000799049"/>
    </source>
</evidence>
<feature type="domain" description="Pyridine nucleotide-disulphide oxidoreductase dimerisation" evidence="12">
    <location>
        <begin position="366"/>
        <end position="474"/>
    </location>
</feature>
<dbReference type="Pfam" id="PF02852">
    <property type="entry name" value="Pyr_redox_dim"/>
    <property type="match status" value="1"/>
</dbReference>
<keyword evidence="3 9" id="KW-0274">FAD</keyword>
<organism evidence="14 15">
    <name type="scientific">Andalucia godoyi</name>
    <name type="common">Flagellate</name>
    <dbReference type="NCBI Taxonomy" id="505711"/>
    <lineage>
        <taxon>Eukaryota</taxon>
        <taxon>Discoba</taxon>
        <taxon>Jakobida</taxon>
        <taxon>Andalucina</taxon>
        <taxon>Andaluciidae</taxon>
        <taxon>Andalucia</taxon>
    </lineage>
</organism>
<dbReference type="FunFam" id="3.50.50.60:FF:000001">
    <property type="entry name" value="Dihydrolipoyl dehydrogenase, mitochondrial"/>
    <property type="match status" value="1"/>
</dbReference>
<evidence type="ECO:0000256" key="2">
    <source>
        <dbReference type="ARBA" id="ARBA00022630"/>
    </source>
</evidence>
<feature type="active site" description="Proton acceptor" evidence="8">
    <location>
        <position position="464"/>
    </location>
</feature>
<evidence type="ECO:0000256" key="10">
    <source>
        <dbReference type="PIRSR" id="PIRSR000350-4"/>
    </source>
</evidence>
<feature type="disulfide bond" description="Redox-active" evidence="10">
    <location>
        <begin position="55"/>
        <end position="60"/>
    </location>
</feature>
<dbReference type="Gene3D" id="3.30.390.30">
    <property type="match status" value="1"/>
</dbReference>
<gene>
    <name evidence="14" type="ORF">ANDGO_02527</name>
</gene>
<proteinExistence type="inferred from homology"/>
<dbReference type="InterPro" id="IPR001100">
    <property type="entry name" value="Pyr_nuc-diS_OxRdtase"/>
</dbReference>
<evidence type="ECO:0000256" key="7">
    <source>
        <dbReference type="ARBA" id="ARBA00023284"/>
    </source>
</evidence>
<dbReference type="AlphaFoldDB" id="A0A8K0AHC8"/>
<dbReference type="FunFam" id="3.30.390.30:FF:000001">
    <property type="entry name" value="Dihydrolipoyl dehydrogenase"/>
    <property type="match status" value="1"/>
</dbReference>
<evidence type="ECO:0000259" key="12">
    <source>
        <dbReference type="Pfam" id="PF02852"/>
    </source>
</evidence>
<keyword evidence="2 11" id="KW-0285">Flavoprotein</keyword>
<accession>A0A8K0AHC8</accession>
<name>A0A8K0AHC8_ANDGO</name>
<evidence type="ECO:0000256" key="8">
    <source>
        <dbReference type="PIRSR" id="PIRSR000350-2"/>
    </source>
</evidence>
<dbReference type="GO" id="GO:0005739">
    <property type="term" value="C:mitochondrion"/>
    <property type="evidence" value="ECO:0007669"/>
    <property type="project" value="TreeGrafter"/>
</dbReference>
<dbReference type="SUPFAM" id="SSF51905">
    <property type="entry name" value="FAD/NAD(P)-binding domain"/>
    <property type="match status" value="1"/>
</dbReference>
<keyword evidence="5 9" id="KW-0520">NAD</keyword>
<feature type="binding site" evidence="9">
    <location>
        <position position="332"/>
    </location>
    <ligand>
        <name>FAD</name>
        <dbReference type="ChEBI" id="CHEBI:57692"/>
    </ligand>
</feature>
<evidence type="ECO:0000256" key="9">
    <source>
        <dbReference type="PIRSR" id="PIRSR000350-3"/>
    </source>
</evidence>
<dbReference type="InterPro" id="IPR050151">
    <property type="entry name" value="Class-I_Pyr_Nuc-Dis_Oxidored"/>
</dbReference>
<keyword evidence="4 11" id="KW-0560">Oxidoreductase</keyword>